<organism evidence="1 2">
    <name type="scientific">Fannyhessea vaginae DSM 15829</name>
    <dbReference type="NCBI Taxonomy" id="525256"/>
    <lineage>
        <taxon>Bacteria</taxon>
        <taxon>Bacillati</taxon>
        <taxon>Actinomycetota</taxon>
        <taxon>Coriobacteriia</taxon>
        <taxon>Coriobacteriales</taxon>
        <taxon>Atopobiaceae</taxon>
        <taxon>Fannyhessea</taxon>
    </lineage>
</organism>
<evidence type="ECO:0000313" key="2">
    <source>
        <dbReference type="Proteomes" id="UP000005947"/>
    </source>
</evidence>
<proteinExistence type="predicted"/>
<gene>
    <name evidence="1" type="ORF">HMPREF0091_11214</name>
</gene>
<dbReference type="EMBL" id="ACGK02000005">
    <property type="protein sequence ID" value="EGF22707.1"/>
    <property type="molecule type" value="Genomic_DNA"/>
</dbReference>
<evidence type="ECO:0000313" key="1">
    <source>
        <dbReference type="EMBL" id="EGF22707.1"/>
    </source>
</evidence>
<dbReference type="AlphaFoldDB" id="F1T6X8"/>
<comment type="caution">
    <text evidence="1">The sequence shown here is derived from an EMBL/GenBank/DDBJ whole genome shotgun (WGS) entry which is preliminary data.</text>
</comment>
<reference evidence="1 2" key="1">
    <citation type="submission" date="2011-02" db="EMBL/GenBank/DDBJ databases">
        <authorList>
            <person name="Muzny D."/>
            <person name="Qin X."/>
            <person name="Buhay C."/>
            <person name="Dugan-Rocha S."/>
            <person name="Ding Y."/>
            <person name="Chen G."/>
            <person name="Hawes A."/>
            <person name="Holder M."/>
            <person name="Jhangiani S."/>
            <person name="Johnson A."/>
            <person name="Khan Z."/>
            <person name="Li Z."/>
            <person name="Liu W."/>
            <person name="Liu X."/>
            <person name="Perez L."/>
            <person name="Shen H."/>
            <person name="Wang Q."/>
            <person name="Watt J."/>
            <person name="Xi L."/>
            <person name="Xin Y."/>
            <person name="Zhou J."/>
            <person name="Deng J."/>
            <person name="Jiang H."/>
            <person name="Liu Y."/>
            <person name="Qu J."/>
            <person name="Song X.-Z."/>
            <person name="Zhang L."/>
            <person name="Villasana D."/>
            <person name="Johnson A."/>
            <person name="Liu J."/>
            <person name="Liyanage D."/>
            <person name="Lorensuhewa L."/>
            <person name="Robinson T."/>
            <person name="Song A."/>
            <person name="Song B.-B."/>
            <person name="Dinh H."/>
            <person name="Thornton R."/>
            <person name="Coyle M."/>
            <person name="Francisco L."/>
            <person name="Jackson L."/>
            <person name="Javaid M."/>
            <person name="Korchina V."/>
            <person name="Kovar C."/>
            <person name="Mata R."/>
            <person name="Mathew T."/>
            <person name="Ngo R."/>
            <person name="Nguyen L."/>
            <person name="Nguyen N."/>
            <person name="Okwuonu G."/>
            <person name="Ongeri F."/>
            <person name="Pham C."/>
            <person name="Simmons D."/>
            <person name="Wilczek-Boney K."/>
            <person name="Hale W."/>
            <person name="Jakkamsetti A."/>
            <person name="Pham P."/>
            <person name="Ruth R."/>
            <person name="San Lucas F."/>
            <person name="Warren J."/>
            <person name="Zhang J."/>
            <person name="Zhao Z."/>
            <person name="Zhou C."/>
            <person name="Zhu D."/>
            <person name="Lee S."/>
            <person name="Bess C."/>
            <person name="Blankenburg K."/>
            <person name="Forbes L."/>
            <person name="Fu Q."/>
            <person name="Gubbala S."/>
            <person name="Hirani K."/>
            <person name="Jayaseelan J.C."/>
            <person name="Lara F."/>
            <person name="Munidasa M."/>
            <person name="Palculict T."/>
            <person name="Patil S."/>
            <person name="Pu L.-L."/>
            <person name="Saada N."/>
            <person name="Tang L."/>
            <person name="Weissenberger G."/>
            <person name="Zhu Y."/>
            <person name="Hemphill L."/>
            <person name="Shang Y."/>
            <person name="Youmans B."/>
            <person name="Ayvaz T."/>
            <person name="Ross M."/>
            <person name="Santibanez J."/>
            <person name="Aqrawi P."/>
            <person name="Gross S."/>
            <person name="Joshi V."/>
            <person name="Fowler G."/>
            <person name="Nazareth L."/>
            <person name="Reid J."/>
            <person name="Worley K."/>
            <person name="Petrosino J."/>
            <person name="Highlander S."/>
            <person name="Gibbs R."/>
        </authorList>
    </citation>
    <scope>NUCLEOTIDE SEQUENCE [LARGE SCALE GENOMIC DNA]</scope>
    <source>
        <strain evidence="1 2">DSM 15829</strain>
    </source>
</reference>
<name>F1T6X8_9ACTN</name>
<protein>
    <submittedName>
        <fullName evidence="1">Uncharacterized protein</fullName>
    </submittedName>
</protein>
<keyword evidence="2" id="KW-1185">Reference proteome</keyword>
<sequence>MHAALRRSLFMNTTRRFLSSCMCWYSIPTPTQDAHISGTWRSSISCVLCAVARLRGRFARLASFSARDKTRWAHRSG</sequence>
<accession>F1T6X8</accession>
<dbReference type="Proteomes" id="UP000005947">
    <property type="component" value="Unassembled WGS sequence"/>
</dbReference>